<dbReference type="InterPro" id="IPR001296">
    <property type="entry name" value="Glyco_trans_1"/>
</dbReference>
<organism evidence="5 6">
    <name type="scientific">Nocardia ninae NBRC 108245</name>
    <dbReference type="NCBI Taxonomy" id="1210091"/>
    <lineage>
        <taxon>Bacteria</taxon>
        <taxon>Bacillati</taxon>
        <taxon>Actinomycetota</taxon>
        <taxon>Actinomycetes</taxon>
        <taxon>Mycobacteriales</taxon>
        <taxon>Nocardiaceae</taxon>
        <taxon>Nocardia</taxon>
    </lineage>
</organism>
<keyword evidence="6" id="KW-1185">Reference proteome</keyword>
<reference evidence="5 6" key="1">
    <citation type="submission" date="2019-07" db="EMBL/GenBank/DDBJ databases">
        <title>Whole genome shotgun sequence of Nocardia ninae NBRC 108245.</title>
        <authorList>
            <person name="Hosoyama A."/>
            <person name="Uohara A."/>
            <person name="Ohji S."/>
            <person name="Ichikawa N."/>
        </authorList>
    </citation>
    <scope>NUCLEOTIDE SEQUENCE [LARGE SCALE GENOMIC DNA]</scope>
    <source>
        <strain evidence="5 6">NBRC 108245</strain>
    </source>
</reference>
<gene>
    <name evidence="5" type="ORF">NN4_41900</name>
</gene>
<dbReference type="Proteomes" id="UP000321424">
    <property type="component" value="Unassembled WGS sequence"/>
</dbReference>
<dbReference type="Gene3D" id="3.40.50.2000">
    <property type="entry name" value="Glycogen Phosphorylase B"/>
    <property type="match status" value="2"/>
</dbReference>
<feature type="domain" description="Glycosyltransferase subfamily 4-like N-terminal" evidence="4">
    <location>
        <begin position="25"/>
        <end position="158"/>
    </location>
</feature>
<dbReference type="SUPFAM" id="SSF53756">
    <property type="entry name" value="UDP-Glycosyltransferase/glycogen phosphorylase"/>
    <property type="match status" value="1"/>
</dbReference>
<dbReference type="EMBL" id="BJXA01000027">
    <property type="protein sequence ID" value="GEM39671.1"/>
    <property type="molecule type" value="Genomic_DNA"/>
</dbReference>
<dbReference type="Pfam" id="PF13439">
    <property type="entry name" value="Glyco_transf_4"/>
    <property type="match status" value="1"/>
</dbReference>
<feature type="domain" description="Glycosyl transferase family 1" evidence="3">
    <location>
        <begin position="164"/>
        <end position="304"/>
    </location>
</feature>
<evidence type="ECO:0000259" key="4">
    <source>
        <dbReference type="Pfam" id="PF13439"/>
    </source>
</evidence>
<proteinExistence type="predicted"/>
<dbReference type="Pfam" id="PF00534">
    <property type="entry name" value="Glycos_transf_1"/>
    <property type="match status" value="1"/>
</dbReference>
<evidence type="ECO:0000256" key="2">
    <source>
        <dbReference type="ARBA" id="ARBA00022679"/>
    </source>
</evidence>
<dbReference type="OrthoDB" id="9809227at2"/>
<accession>A0A511MGV8</accession>
<comment type="caution">
    <text evidence="5">The sequence shown here is derived from an EMBL/GenBank/DDBJ whole genome shotgun (WGS) entry which is preliminary data.</text>
</comment>
<dbReference type="AlphaFoldDB" id="A0A511MGV8"/>
<dbReference type="PANTHER" id="PTHR12526">
    <property type="entry name" value="GLYCOSYLTRANSFERASE"/>
    <property type="match status" value="1"/>
</dbReference>
<dbReference type="GO" id="GO:0016757">
    <property type="term" value="F:glycosyltransferase activity"/>
    <property type="evidence" value="ECO:0007669"/>
    <property type="project" value="UniProtKB-KW"/>
</dbReference>
<protein>
    <submittedName>
        <fullName evidence="5">Glycosyl transferase</fullName>
    </submittedName>
</protein>
<sequence length="354" mass="38058">MKIGVIASVAHRTPPKNYGPWEHIAATLAEGFVARGHDVTLFATADSETSARLVSPVPSGYAETAGMDAKVAEALHNSTAFGHAGEFDVLANHFDFMPLTYSRLVSTPVVTTIHGFSSPNIMPVYQAFDDIAHYVAISDADRHPTLNYAATIHHGIDLVQFTFRPEHGEYLLFLGRIHPDKGTHLAIEVARLTGLPLIIAGVVQDEEYFRTAVEPHLDDAAVTYVGPVGPQRRDELLGGARALLHLIGFAEPFGLAVVEALATGTPVIATPLGSMPELIRDGVTGYLVTDVKGAAAAVAEIEKLDRRAARDDVQERFSADRMIDDYLALFERIVPATPQQQGIGSPGLFSHAGL</sequence>
<name>A0A511MGV8_9NOCA</name>
<evidence type="ECO:0000313" key="6">
    <source>
        <dbReference type="Proteomes" id="UP000321424"/>
    </source>
</evidence>
<keyword evidence="2 5" id="KW-0808">Transferase</keyword>
<dbReference type="CDD" id="cd03802">
    <property type="entry name" value="GT4_AviGT4-like"/>
    <property type="match status" value="1"/>
</dbReference>
<dbReference type="InterPro" id="IPR028098">
    <property type="entry name" value="Glyco_trans_4-like_N"/>
</dbReference>
<evidence type="ECO:0000256" key="1">
    <source>
        <dbReference type="ARBA" id="ARBA00022676"/>
    </source>
</evidence>
<keyword evidence="1" id="KW-0328">Glycosyltransferase</keyword>
<dbReference type="PANTHER" id="PTHR12526:SF595">
    <property type="entry name" value="BLL5217 PROTEIN"/>
    <property type="match status" value="1"/>
</dbReference>
<dbReference type="RefSeq" id="WP_147133773.1">
    <property type="nucleotide sequence ID" value="NZ_BJXA01000027.1"/>
</dbReference>
<evidence type="ECO:0000259" key="3">
    <source>
        <dbReference type="Pfam" id="PF00534"/>
    </source>
</evidence>
<evidence type="ECO:0000313" key="5">
    <source>
        <dbReference type="EMBL" id="GEM39671.1"/>
    </source>
</evidence>